<accession>A2ZFA5</accession>
<dbReference type="AlphaFoldDB" id="A2ZFA5"/>
<reference evidence="1 2" key="1">
    <citation type="journal article" date="2005" name="PLoS Biol.">
        <title>The genomes of Oryza sativa: a history of duplications.</title>
        <authorList>
            <person name="Yu J."/>
            <person name="Wang J."/>
            <person name="Lin W."/>
            <person name="Li S."/>
            <person name="Li H."/>
            <person name="Zhou J."/>
            <person name="Ni P."/>
            <person name="Dong W."/>
            <person name="Hu S."/>
            <person name="Zeng C."/>
            <person name="Zhang J."/>
            <person name="Zhang Y."/>
            <person name="Li R."/>
            <person name="Xu Z."/>
            <person name="Li S."/>
            <person name="Li X."/>
            <person name="Zheng H."/>
            <person name="Cong L."/>
            <person name="Lin L."/>
            <person name="Yin J."/>
            <person name="Geng J."/>
            <person name="Li G."/>
            <person name="Shi J."/>
            <person name="Liu J."/>
            <person name="Lv H."/>
            <person name="Li J."/>
            <person name="Wang J."/>
            <person name="Deng Y."/>
            <person name="Ran L."/>
            <person name="Shi X."/>
            <person name="Wang X."/>
            <person name="Wu Q."/>
            <person name="Li C."/>
            <person name="Ren X."/>
            <person name="Wang J."/>
            <person name="Wang X."/>
            <person name="Li D."/>
            <person name="Liu D."/>
            <person name="Zhang X."/>
            <person name="Ji Z."/>
            <person name="Zhao W."/>
            <person name="Sun Y."/>
            <person name="Zhang Z."/>
            <person name="Bao J."/>
            <person name="Han Y."/>
            <person name="Dong L."/>
            <person name="Ji J."/>
            <person name="Chen P."/>
            <person name="Wu S."/>
            <person name="Liu J."/>
            <person name="Xiao Y."/>
            <person name="Bu D."/>
            <person name="Tan J."/>
            <person name="Yang L."/>
            <person name="Ye C."/>
            <person name="Zhang J."/>
            <person name="Xu J."/>
            <person name="Zhou Y."/>
            <person name="Yu Y."/>
            <person name="Zhang B."/>
            <person name="Zhuang S."/>
            <person name="Wei H."/>
            <person name="Liu B."/>
            <person name="Lei M."/>
            <person name="Yu H."/>
            <person name="Li Y."/>
            <person name="Xu H."/>
            <person name="Wei S."/>
            <person name="He X."/>
            <person name="Fang L."/>
            <person name="Zhang Z."/>
            <person name="Zhang Y."/>
            <person name="Huang X."/>
            <person name="Su Z."/>
            <person name="Tong W."/>
            <person name="Li J."/>
            <person name="Tong Z."/>
            <person name="Li S."/>
            <person name="Ye J."/>
            <person name="Wang L."/>
            <person name="Fang L."/>
            <person name="Lei T."/>
            <person name="Chen C."/>
            <person name="Chen H."/>
            <person name="Xu Z."/>
            <person name="Li H."/>
            <person name="Huang H."/>
            <person name="Zhang F."/>
            <person name="Xu H."/>
            <person name="Li N."/>
            <person name="Zhao C."/>
            <person name="Li S."/>
            <person name="Dong L."/>
            <person name="Huang Y."/>
            <person name="Li L."/>
            <person name="Xi Y."/>
            <person name="Qi Q."/>
            <person name="Li W."/>
            <person name="Zhang B."/>
            <person name="Hu W."/>
            <person name="Zhang Y."/>
            <person name="Tian X."/>
            <person name="Jiao Y."/>
            <person name="Liang X."/>
            <person name="Jin J."/>
            <person name="Gao L."/>
            <person name="Zheng W."/>
            <person name="Hao B."/>
            <person name="Liu S."/>
            <person name="Wang W."/>
            <person name="Yuan L."/>
            <person name="Cao M."/>
            <person name="McDermott J."/>
            <person name="Samudrala R."/>
            <person name="Wang J."/>
            <person name="Wong G.K."/>
            <person name="Yang H."/>
        </authorList>
    </citation>
    <scope>NUCLEOTIDE SEQUENCE [LARGE SCALE GENOMIC DNA]</scope>
    <source>
        <strain evidence="2">cv. 93-11</strain>
    </source>
</reference>
<name>A2ZFA5_ORYSI</name>
<protein>
    <submittedName>
        <fullName evidence="1">Uncharacterized protein</fullName>
    </submittedName>
</protein>
<proteinExistence type="predicted"/>
<sequence>MSSWPKSSVGAAAAARLRLACDCKRRRRRVAPRPGCDRGDIGDTRRLLPPGCSCCLSSLWHGSSTAGGHGALRRKRSSAARRPLQVYYLRRLAHTLRLAPSPAALAHPSSLAPQHGRFFPVPDARLLAQRRLFCSPEVKEKNCWRRRRERGYFGQLKWEKW</sequence>
<dbReference type="Proteomes" id="UP000007015">
    <property type="component" value="Chromosome 11"/>
</dbReference>
<dbReference type="Gramene" id="BGIOSGA035435-TA">
    <property type="protein sequence ID" value="BGIOSGA035435-PA"/>
    <property type="gene ID" value="BGIOSGA035435"/>
</dbReference>
<dbReference type="EMBL" id="CM000136">
    <property type="protein sequence ID" value="EAY81289.1"/>
    <property type="molecule type" value="Genomic_DNA"/>
</dbReference>
<evidence type="ECO:0000313" key="2">
    <source>
        <dbReference type="Proteomes" id="UP000007015"/>
    </source>
</evidence>
<keyword evidence="2" id="KW-1185">Reference proteome</keyword>
<evidence type="ECO:0000313" key="1">
    <source>
        <dbReference type="EMBL" id="EAY81289.1"/>
    </source>
</evidence>
<dbReference type="HOGENOM" id="CLU_1646501_0_0_1"/>
<organism evidence="1 2">
    <name type="scientific">Oryza sativa subsp. indica</name>
    <name type="common">Rice</name>
    <dbReference type="NCBI Taxonomy" id="39946"/>
    <lineage>
        <taxon>Eukaryota</taxon>
        <taxon>Viridiplantae</taxon>
        <taxon>Streptophyta</taxon>
        <taxon>Embryophyta</taxon>
        <taxon>Tracheophyta</taxon>
        <taxon>Spermatophyta</taxon>
        <taxon>Magnoliopsida</taxon>
        <taxon>Liliopsida</taxon>
        <taxon>Poales</taxon>
        <taxon>Poaceae</taxon>
        <taxon>BOP clade</taxon>
        <taxon>Oryzoideae</taxon>
        <taxon>Oryzeae</taxon>
        <taxon>Oryzinae</taxon>
        <taxon>Oryza</taxon>
        <taxon>Oryza sativa</taxon>
    </lineage>
</organism>
<dbReference type="STRING" id="39946.A2ZFA5"/>
<gene>
    <name evidence="1" type="ORF">OsI_36467</name>
</gene>